<dbReference type="EMBL" id="NIBG01000033">
    <property type="protein sequence ID" value="PAB56641.1"/>
    <property type="molecule type" value="Genomic_DNA"/>
</dbReference>
<dbReference type="SMART" id="SM00342">
    <property type="entry name" value="HTH_ARAC"/>
    <property type="match status" value="1"/>
</dbReference>
<comment type="function">
    <text evidence="9">May play the central regulatory role in sporulation. It may be an element of the effector pathway responsible for the activation of sporulation genes in response to nutritional stress. Spo0A may act in concert with spo0H (a sigma factor) to control the expression of some genes that are critical to the sporulation process.</text>
</comment>
<feature type="domain" description="HTH araC/xylS-type" evidence="11">
    <location>
        <begin position="415"/>
        <end position="513"/>
    </location>
</feature>
<dbReference type="InterPro" id="IPR011006">
    <property type="entry name" value="CheY-like_superfamily"/>
</dbReference>
<dbReference type="Gene3D" id="3.40.50.2300">
    <property type="match status" value="1"/>
</dbReference>
<dbReference type="InterPro" id="IPR018062">
    <property type="entry name" value="HTH_AraC-typ_CS"/>
</dbReference>
<evidence type="ECO:0000256" key="10">
    <source>
        <dbReference type="PROSITE-ProRule" id="PRU00169"/>
    </source>
</evidence>
<dbReference type="GO" id="GO:0043565">
    <property type="term" value="F:sequence-specific DNA binding"/>
    <property type="evidence" value="ECO:0007669"/>
    <property type="project" value="InterPro"/>
</dbReference>
<evidence type="ECO:0000256" key="2">
    <source>
        <dbReference type="ARBA" id="ARBA00018672"/>
    </source>
</evidence>
<dbReference type="InterPro" id="IPR018060">
    <property type="entry name" value="HTH_AraC"/>
</dbReference>
<feature type="modified residue" description="4-aspartylphosphate" evidence="10">
    <location>
        <position position="55"/>
    </location>
</feature>
<accession>A0A267MAN1</accession>
<dbReference type="SMART" id="SM00448">
    <property type="entry name" value="REC"/>
    <property type="match status" value="1"/>
</dbReference>
<dbReference type="Proteomes" id="UP000216024">
    <property type="component" value="Unassembled WGS sequence"/>
</dbReference>
<dbReference type="SUPFAM" id="SSF46689">
    <property type="entry name" value="Homeodomain-like"/>
    <property type="match status" value="2"/>
</dbReference>
<evidence type="ECO:0000256" key="8">
    <source>
        <dbReference type="ARBA" id="ARBA00023163"/>
    </source>
</evidence>
<evidence type="ECO:0000256" key="3">
    <source>
        <dbReference type="ARBA" id="ARBA00022490"/>
    </source>
</evidence>
<sequence>MIKTLMVDDDYLVRMFLKNITDWEEEGFHIVADVGNGEEALEIVEEFNPELIITDISMPVMNGIELIKEIRKRERQCKIIVLSCHDDFDHVREALKSGADDYILKNSFNKKNIGCILKDLKEKVKENREEIKKKKNLQKFANIGKYEVKNEFLLNVINNKHDYVNIKEKSHLYNIELSFLKSAVISIHLSNKYSSIKECVNKIEIYEKIKEIINNSIEENIKYEFITVNAQEYVVLIEGKNLNKPLCVGKIGHNILESIKNNLKVVPTIAISDICIGKESASNAYRHTKEALKACFYSKENIFYYKSSNRLTINKNISFDRFYSEIKRRAILGDIDGIMEKCIKQISLFEREILPSEHVIKWLKEVDKLLEVKREEEDYAQIKSINEVYEIINTYENHVKRYPYIKAPIKNVIVAQALDYVVKNYVKPISLTTVADELKVNNTYLSRVFKQETEINFTDYLTLCRIDYAKLLLRSTNEKIKYISSKCGFYEYRYFCKIFKKLVGKSPLSYRNELIDV</sequence>
<evidence type="ECO:0000259" key="12">
    <source>
        <dbReference type="PROSITE" id="PS50110"/>
    </source>
</evidence>
<dbReference type="Pfam" id="PF12833">
    <property type="entry name" value="HTH_18"/>
    <property type="match status" value="1"/>
</dbReference>
<dbReference type="PROSITE" id="PS50110">
    <property type="entry name" value="RESPONSE_REGULATORY"/>
    <property type="match status" value="1"/>
</dbReference>
<evidence type="ECO:0000256" key="4">
    <source>
        <dbReference type="ARBA" id="ARBA00022553"/>
    </source>
</evidence>
<comment type="subcellular location">
    <subcellularLocation>
        <location evidence="1">Cytoplasm</location>
    </subcellularLocation>
</comment>
<keyword evidence="4 10" id="KW-0597">Phosphoprotein</keyword>
<dbReference type="Pfam" id="PF00072">
    <property type="entry name" value="Response_reg"/>
    <property type="match status" value="1"/>
</dbReference>
<dbReference type="GO" id="GO:0003700">
    <property type="term" value="F:DNA-binding transcription factor activity"/>
    <property type="evidence" value="ECO:0007669"/>
    <property type="project" value="InterPro"/>
</dbReference>
<keyword evidence="8" id="KW-0804">Transcription</keyword>
<evidence type="ECO:0000256" key="5">
    <source>
        <dbReference type="ARBA" id="ARBA00023012"/>
    </source>
</evidence>
<dbReference type="CDD" id="cd17536">
    <property type="entry name" value="REC_YesN-like"/>
    <property type="match status" value="1"/>
</dbReference>
<evidence type="ECO:0000259" key="11">
    <source>
        <dbReference type="PROSITE" id="PS01124"/>
    </source>
</evidence>
<dbReference type="InterPro" id="IPR001789">
    <property type="entry name" value="Sig_transdc_resp-reg_receiver"/>
</dbReference>
<dbReference type="Gene3D" id="1.10.10.60">
    <property type="entry name" value="Homeodomain-like"/>
    <property type="match status" value="2"/>
</dbReference>
<feature type="domain" description="Response regulatory" evidence="12">
    <location>
        <begin position="3"/>
        <end position="120"/>
    </location>
</feature>
<evidence type="ECO:0000256" key="9">
    <source>
        <dbReference type="ARBA" id="ARBA00024867"/>
    </source>
</evidence>
<keyword evidence="7" id="KW-0238">DNA-binding</keyword>
<evidence type="ECO:0000256" key="1">
    <source>
        <dbReference type="ARBA" id="ARBA00004496"/>
    </source>
</evidence>
<dbReference type="OrthoDB" id="384217at2"/>
<dbReference type="GO" id="GO:0000160">
    <property type="term" value="P:phosphorelay signal transduction system"/>
    <property type="evidence" value="ECO:0007669"/>
    <property type="project" value="UniProtKB-KW"/>
</dbReference>
<dbReference type="PANTHER" id="PTHR42713">
    <property type="entry name" value="HISTIDINE KINASE-RELATED"/>
    <property type="match status" value="1"/>
</dbReference>
<dbReference type="RefSeq" id="WP_095135947.1">
    <property type="nucleotide sequence ID" value="NZ_NIBG01000033.1"/>
</dbReference>
<protein>
    <recommendedName>
        <fullName evidence="2">Stage 0 sporulation protein A homolog</fullName>
    </recommendedName>
</protein>
<dbReference type="GO" id="GO:0005737">
    <property type="term" value="C:cytoplasm"/>
    <property type="evidence" value="ECO:0007669"/>
    <property type="project" value="UniProtKB-SubCell"/>
</dbReference>
<dbReference type="PANTHER" id="PTHR42713:SF3">
    <property type="entry name" value="TRANSCRIPTIONAL REGULATORY PROTEIN HPTR"/>
    <property type="match status" value="1"/>
</dbReference>
<keyword evidence="5" id="KW-0902">Two-component regulatory system</keyword>
<dbReference type="PROSITE" id="PS01124">
    <property type="entry name" value="HTH_ARAC_FAMILY_2"/>
    <property type="match status" value="1"/>
</dbReference>
<evidence type="ECO:0000313" key="14">
    <source>
        <dbReference type="Proteomes" id="UP000216024"/>
    </source>
</evidence>
<dbReference type="InterPro" id="IPR009057">
    <property type="entry name" value="Homeodomain-like_sf"/>
</dbReference>
<comment type="caution">
    <text evidence="13">The sequence shown here is derived from an EMBL/GenBank/DDBJ whole genome shotgun (WGS) entry which is preliminary data.</text>
</comment>
<dbReference type="PROSITE" id="PS00041">
    <property type="entry name" value="HTH_ARAC_FAMILY_1"/>
    <property type="match status" value="1"/>
</dbReference>
<gene>
    <name evidence="13" type="ORF">CCE28_20630</name>
</gene>
<dbReference type="InterPro" id="IPR051552">
    <property type="entry name" value="HptR"/>
</dbReference>
<dbReference type="SUPFAM" id="SSF52172">
    <property type="entry name" value="CheY-like"/>
    <property type="match status" value="1"/>
</dbReference>
<reference evidence="13 14" key="1">
    <citation type="submission" date="2017-06" db="EMBL/GenBank/DDBJ databases">
        <title>Draft genome sequence of anaerobic fermentative bacterium Anaeromicrobium sediminis DY2726D isolated from West Pacific Ocean sediments.</title>
        <authorList>
            <person name="Zeng X."/>
        </authorList>
    </citation>
    <scope>NUCLEOTIDE SEQUENCE [LARGE SCALE GENOMIC DNA]</scope>
    <source>
        <strain evidence="13 14">DY2726D</strain>
    </source>
</reference>
<name>A0A267MAN1_9FIRM</name>
<keyword evidence="14" id="KW-1185">Reference proteome</keyword>
<evidence type="ECO:0000256" key="6">
    <source>
        <dbReference type="ARBA" id="ARBA00023015"/>
    </source>
</evidence>
<keyword evidence="6" id="KW-0805">Transcription regulation</keyword>
<evidence type="ECO:0000313" key="13">
    <source>
        <dbReference type="EMBL" id="PAB56641.1"/>
    </source>
</evidence>
<proteinExistence type="predicted"/>
<keyword evidence="3" id="KW-0963">Cytoplasm</keyword>
<evidence type="ECO:0000256" key="7">
    <source>
        <dbReference type="ARBA" id="ARBA00023125"/>
    </source>
</evidence>
<organism evidence="13 14">
    <name type="scientific">Anaeromicrobium sediminis</name>
    <dbReference type="NCBI Taxonomy" id="1478221"/>
    <lineage>
        <taxon>Bacteria</taxon>
        <taxon>Bacillati</taxon>
        <taxon>Bacillota</taxon>
        <taxon>Clostridia</taxon>
        <taxon>Peptostreptococcales</taxon>
        <taxon>Thermotaleaceae</taxon>
        <taxon>Anaeromicrobium</taxon>
    </lineage>
</organism>
<dbReference type="AlphaFoldDB" id="A0A267MAN1"/>